<comment type="cofactor">
    <cofactor evidence="10">
        <name>Mg(2+)</name>
        <dbReference type="ChEBI" id="CHEBI:18420"/>
    </cofactor>
    <text evidence="10">Binds 1 Mg(2+) ion per subunit.</text>
</comment>
<dbReference type="CDD" id="cd00564">
    <property type="entry name" value="TMP_TenI"/>
    <property type="match status" value="1"/>
</dbReference>
<evidence type="ECO:0000256" key="1">
    <source>
        <dbReference type="ARBA" id="ARBA00003814"/>
    </source>
</evidence>
<keyword evidence="3 10" id="KW-0808">Transferase</keyword>
<dbReference type="PANTHER" id="PTHR20857">
    <property type="entry name" value="THIAMINE-PHOSPHATE PYROPHOSPHORYLASE"/>
    <property type="match status" value="1"/>
</dbReference>
<evidence type="ECO:0000256" key="3">
    <source>
        <dbReference type="ARBA" id="ARBA00022679"/>
    </source>
</evidence>
<feature type="binding site" evidence="10">
    <location>
        <begin position="187"/>
        <end position="188"/>
    </location>
    <ligand>
        <name>2-[(2R,5Z)-2-carboxy-4-methylthiazol-5(2H)-ylidene]ethyl phosphate</name>
        <dbReference type="ChEBI" id="CHEBI:62899"/>
    </ligand>
</feature>
<dbReference type="InterPro" id="IPR022998">
    <property type="entry name" value="ThiamineP_synth_TenI"/>
</dbReference>
<dbReference type="InterPro" id="IPR013785">
    <property type="entry name" value="Aldolase_TIM"/>
</dbReference>
<feature type="binding site" evidence="10">
    <location>
        <position position="72"/>
    </location>
    <ligand>
        <name>4-amino-2-methyl-5-(diphosphooxymethyl)pyrimidine</name>
        <dbReference type="ChEBI" id="CHEBI:57841"/>
    </ligand>
</feature>
<dbReference type="RefSeq" id="WP_160335093.1">
    <property type="nucleotide sequence ID" value="NZ_CALPCR010000001.1"/>
</dbReference>
<evidence type="ECO:0000256" key="12">
    <source>
        <dbReference type="RuleBase" id="RU004253"/>
    </source>
</evidence>
<evidence type="ECO:0000256" key="8">
    <source>
        <dbReference type="ARBA" id="ARBA00047851"/>
    </source>
</evidence>
<dbReference type="Proteomes" id="UP000472580">
    <property type="component" value="Unassembled WGS sequence"/>
</dbReference>
<feature type="binding site" evidence="10">
    <location>
        <position position="139"/>
    </location>
    <ligand>
        <name>4-amino-2-methyl-5-(diphosphooxymethyl)pyrimidine</name>
        <dbReference type="ChEBI" id="CHEBI:57841"/>
    </ligand>
</feature>
<comment type="function">
    <text evidence="1 10">Condenses 4-methyl-5-(beta-hydroxyethyl)thiazole monophosphate (THZ-P) and 2-methyl-4-amino-5-hydroxymethyl pyrimidine pyrophosphate (HMP-PP) to form thiamine monophosphate (TMP).</text>
</comment>
<comment type="pathway">
    <text evidence="2 10 12">Cofactor biosynthesis; thiamine diphosphate biosynthesis; thiamine phosphate from 4-amino-2-methyl-5-diphosphomethylpyrimidine and 4-methyl-5-(2-phosphoethyl)-thiazole: step 1/1.</text>
</comment>
<evidence type="ECO:0000256" key="5">
    <source>
        <dbReference type="ARBA" id="ARBA00022842"/>
    </source>
</evidence>
<dbReference type="UniPathway" id="UPA00060">
    <property type="reaction ID" value="UER00141"/>
</dbReference>
<evidence type="ECO:0000256" key="10">
    <source>
        <dbReference type="HAMAP-Rule" id="MF_00097"/>
    </source>
</evidence>
<accession>A0A6L6YIT0</accession>
<dbReference type="HAMAP" id="MF_00097">
    <property type="entry name" value="TMP_synthase"/>
    <property type="match status" value="1"/>
</dbReference>
<proteinExistence type="inferred from homology"/>
<keyword evidence="4 10" id="KW-0479">Metal-binding</keyword>
<evidence type="ECO:0000313" key="14">
    <source>
        <dbReference type="EMBL" id="MVX56659.1"/>
    </source>
</evidence>
<dbReference type="FunFam" id="3.20.20.70:FF:000096">
    <property type="entry name" value="Thiamine-phosphate synthase"/>
    <property type="match status" value="1"/>
</dbReference>
<evidence type="ECO:0000256" key="11">
    <source>
        <dbReference type="RuleBase" id="RU003826"/>
    </source>
</evidence>
<comment type="catalytic activity">
    <reaction evidence="7 10 11">
        <text>4-methyl-5-(2-phosphooxyethyl)-thiazole + 4-amino-2-methyl-5-(diphosphooxymethyl)pyrimidine + H(+) = thiamine phosphate + diphosphate</text>
        <dbReference type="Rhea" id="RHEA:22328"/>
        <dbReference type="ChEBI" id="CHEBI:15378"/>
        <dbReference type="ChEBI" id="CHEBI:33019"/>
        <dbReference type="ChEBI" id="CHEBI:37575"/>
        <dbReference type="ChEBI" id="CHEBI:57841"/>
        <dbReference type="ChEBI" id="CHEBI:58296"/>
        <dbReference type="EC" id="2.5.1.3"/>
    </reaction>
</comment>
<dbReference type="PANTHER" id="PTHR20857:SF23">
    <property type="entry name" value="THIAMINE BIOSYNTHETIC BIFUNCTIONAL ENZYME"/>
    <property type="match status" value="1"/>
</dbReference>
<feature type="domain" description="Thiamine phosphate synthase/TenI" evidence="13">
    <location>
        <begin position="9"/>
        <end position="190"/>
    </location>
</feature>
<dbReference type="InterPro" id="IPR036206">
    <property type="entry name" value="ThiamineP_synth_sf"/>
</dbReference>
<evidence type="ECO:0000259" key="13">
    <source>
        <dbReference type="Pfam" id="PF02581"/>
    </source>
</evidence>
<evidence type="ECO:0000256" key="6">
    <source>
        <dbReference type="ARBA" id="ARBA00022977"/>
    </source>
</evidence>
<comment type="caution">
    <text evidence="10">Lacks conserved residue(s) required for the propagation of feature annotation.</text>
</comment>
<dbReference type="GO" id="GO:0005737">
    <property type="term" value="C:cytoplasm"/>
    <property type="evidence" value="ECO:0007669"/>
    <property type="project" value="TreeGrafter"/>
</dbReference>
<dbReference type="EC" id="2.5.1.3" evidence="10"/>
<dbReference type="EMBL" id="WSRP01000013">
    <property type="protein sequence ID" value="MVX56659.1"/>
    <property type="molecule type" value="Genomic_DNA"/>
</dbReference>
<evidence type="ECO:0000256" key="7">
    <source>
        <dbReference type="ARBA" id="ARBA00047334"/>
    </source>
</evidence>
<dbReference type="GO" id="GO:0009229">
    <property type="term" value="P:thiamine diphosphate biosynthetic process"/>
    <property type="evidence" value="ECO:0007669"/>
    <property type="project" value="UniProtKB-UniRule"/>
</dbReference>
<protein>
    <recommendedName>
        <fullName evidence="10">Thiamine-phosphate synthase</fullName>
        <shortName evidence="10">TP synthase</shortName>
        <shortName evidence="10">TPS</shortName>
        <ecNumber evidence="10">2.5.1.3</ecNumber>
    </recommendedName>
    <alternativeName>
        <fullName evidence="10">Thiamine-phosphate pyrophosphorylase</fullName>
        <shortName evidence="10">TMP pyrophosphorylase</shortName>
        <shortName evidence="10">TMP-PPase</shortName>
    </alternativeName>
</protein>
<dbReference type="SUPFAM" id="SSF51391">
    <property type="entry name" value="Thiamin phosphate synthase"/>
    <property type="match status" value="1"/>
</dbReference>
<name>A0A6L6YIT0_9BURK</name>
<dbReference type="GO" id="GO:0004789">
    <property type="term" value="F:thiamine-phosphate diphosphorylase activity"/>
    <property type="evidence" value="ECO:0007669"/>
    <property type="project" value="UniProtKB-UniRule"/>
</dbReference>
<feature type="binding site" evidence="10">
    <location>
        <position position="167"/>
    </location>
    <ligand>
        <name>2-[(2R,5Z)-2-carboxy-4-methylthiazol-5(2H)-ylidene]ethyl phosphate</name>
        <dbReference type="ChEBI" id="CHEBI:62899"/>
    </ligand>
</feature>
<dbReference type="GO" id="GO:0000287">
    <property type="term" value="F:magnesium ion binding"/>
    <property type="evidence" value="ECO:0007669"/>
    <property type="project" value="UniProtKB-UniRule"/>
</dbReference>
<comment type="catalytic activity">
    <reaction evidence="9 10 11">
        <text>2-[(2R,5Z)-2-carboxy-4-methylthiazol-5(2H)-ylidene]ethyl phosphate + 4-amino-2-methyl-5-(diphosphooxymethyl)pyrimidine + 2 H(+) = thiamine phosphate + CO2 + diphosphate</text>
        <dbReference type="Rhea" id="RHEA:47844"/>
        <dbReference type="ChEBI" id="CHEBI:15378"/>
        <dbReference type="ChEBI" id="CHEBI:16526"/>
        <dbReference type="ChEBI" id="CHEBI:33019"/>
        <dbReference type="ChEBI" id="CHEBI:37575"/>
        <dbReference type="ChEBI" id="CHEBI:57841"/>
        <dbReference type="ChEBI" id="CHEBI:62899"/>
        <dbReference type="EC" id="2.5.1.3"/>
    </reaction>
</comment>
<dbReference type="AlphaFoldDB" id="A0A6L6YIT0"/>
<dbReference type="InterPro" id="IPR034291">
    <property type="entry name" value="TMP_synthase"/>
</dbReference>
<dbReference type="GO" id="GO:0009228">
    <property type="term" value="P:thiamine biosynthetic process"/>
    <property type="evidence" value="ECO:0007669"/>
    <property type="project" value="UniProtKB-KW"/>
</dbReference>
<evidence type="ECO:0000313" key="15">
    <source>
        <dbReference type="Proteomes" id="UP000472580"/>
    </source>
</evidence>
<dbReference type="Gene3D" id="3.20.20.70">
    <property type="entry name" value="Aldolase class I"/>
    <property type="match status" value="1"/>
</dbReference>
<keyword evidence="15" id="KW-1185">Reference proteome</keyword>
<feature type="binding site" evidence="10">
    <location>
        <position position="92"/>
    </location>
    <ligand>
        <name>Mg(2+)</name>
        <dbReference type="ChEBI" id="CHEBI:18420"/>
    </ligand>
</feature>
<sequence>MKKKFDLSLYLVLDANLCMTPDGMVETTRKAIDGGCTIVQLRAPEWKKKKVLEAARKLKALLEPEGIPLIINDHIDVALLSKADGLHVGQDDISPTDARALLGNKAVIGLSIGSGEEMREADPEADYFGIGPVYATQTKKDAGAAVGIEGLKELCAMTEKPCVAIGGINRSNAFKCVEAGADGVAVVSAICGADDPEAAAAAILQEADLAKRS</sequence>
<keyword evidence="5 10" id="KW-0460">Magnesium</keyword>
<organism evidence="14 15">
    <name type="scientific">Parasutterella muris</name>
    <dbReference type="NCBI Taxonomy" id="2565572"/>
    <lineage>
        <taxon>Bacteria</taxon>
        <taxon>Pseudomonadati</taxon>
        <taxon>Pseudomonadota</taxon>
        <taxon>Betaproteobacteria</taxon>
        <taxon>Burkholderiales</taxon>
        <taxon>Sutterellaceae</taxon>
        <taxon>Parasutterella</taxon>
    </lineage>
</organism>
<comment type="similarity">
    <text evidence="10 11">Belongs to the thiamine-phosphate synthase family.</text>
</comment>
<dbReference type="OrthoDB" id="9810880at2"/>
<feature type="binding site" evidence="10">
    <location>
        <position position="73"/>
    </location>
    <ligand>
        <name>Mg(2+)</name>
        <dbReference type="ChEBI" id="CHEBI:18420"/>
    </ligand>
</feature>
<comment type="catalytic activity">
    <reaction evidence="8 10 11">
        <text>2-(2-carboxy-4-methylthiazol-5-yl)ethyl phosphate + 4-amino-2-methyl-5-(diphosphooxymethyl)pyrimidine + 2 H(+) = thiamine phosphate + CO2 + diphosphate</text>
        <dbReference type="Rhea" id="RHEA:47848"/>
        <dbReference type="ChEBI" id="CHEBI:15378"/>
        <dbReference type="ChEBI" id="CHEBI:16526"/>
        <dbReference type="ChEBI" id="CHEBI:33019"/>
        <dbReference type="ChEBI" id="CHEBI:37575"/>
        <dbReference type="ChEBI" id="CHEBI:57841"/>
        <dbReference type="ChEBI" id="CHEBI:62890"/>
        <dbReference type="EC" id="2.5.1.3"/>
    </reaction>
</comment>
<evidence type="ECO:0000256" key="4">
    <source>
        <dbReference type="ARBA" id="ARBA00022723"/>
    </source>
</evidence>
<reference evidence="14 15" key="1">
    <citation type="submission" date="2019-12" db="EMBL/GenBank/DDBJ databases">
        <title>Microbes associate with the intestines of laboratory mice.</title>
        <authorList>
            <person name="Navarre W."/>
            <person name="Wong E."/>
        </authorList>
    </citation>
    <scope>NUCLEOTIDE SEQUENCE [LARGE SCALE GENOMIC DNA]</scope>
    <source>
        <strain evidence="14 15">NM82_D38</strain>
    </source>
</reference>
<dbReference type="NCBIfam" id="TIGR00693">
    <property type="entry name" value="thiE"/>
    <property type="match status" value="1"/>
</dbReference>
<feature type="binding site" evidence="10">
    <location>
        <begin position="136"/>
        <end position="138"/>
    </location>
    <ligand>
        <name>2-[(2R,5Z)-2-carboxy-4-methylthiazol-5(2H)-ylidene]ethyl phosphate</name>
        <dbReference type="ChEBI" id="CHEBI:62899"/>
    </ligand>
</feature>
<evidence type="ECO:0000256" key="9">
    <source>
        <dbReference type="ARBA" id="ARBA00047883"/>
    </source>
</evidence>
<feature type="binding site" evidence="10">
    <location>
        <position position="111"/>
    </location>
    <ligand>
        <name>4-amino-2-methyl-5-(diphosphooxymethyl)pyrimidine</name>
        <dbReference type="ChEBI" id="CHEBI:57841"/>
    </ligand>
</feature>
<evidence type="ECO:0000256" key="2">
    <source>
        <dbReference type="ARBA" id="ARBA00005165"/>
    </source>
</evidence>
<keyword evidence="6 10" id="KW-0784">Thiamine biosynthesis</keyword>
<dbReference type="Pfam" id="PF02581">
    <property type="entry name" value="TMP-TENI"/>
    <property type="match status" value="1"/>
</dbReference>
<comment type="caution">
    <text evidence="14">The sequence shown here is derived from an EMBL/GenBank/DDBJ whole genome shotgun (WGS) entry which is preliminary data.</text>
</comment>
<gene>
    <name evidence="10 14" type="primary">thiE</name>
    <name evidence="14" type="ORF">E5987_05480</name>
</gene>